<evidence type="ECO:0000256" key="4">
    <source>
        <dbReference type="ARBA" id="ARBA00022448"/>
    </source>
</evidence>
<dbReference type="STRING" id="3068.D8U1M2"/>
<evidence type="ECO:0000256" key="5">
    <source>
        <dbReference type="ARBA" id="ARBA00022490"/>
    </source>
</evidence>
<dbReference type="FunCoup" id="D8U1M2">
    <property type="interactions" value="1929"/>
</dbReference>
<dbReference type="eggNOG" id="KOG2981">
    <property type="taxonomic scope" value="Eukaryota"/>
</dbReference>
<evidence type="ECO:0000256" key="2">
    <source>
        <dbReference type="ARBA" id="ARBA00007683"/>
    </source>
</evidence>
<dbReference type="Pfam" id="PF03987">
    <property type="entry name" value="Autophagy_act_C"/>
    <property type="match status" value="1"/>
</dbReference>
<evidence type="ECO:0000256" key="8">
    <source>
        <dbReference type="ARBA" id="ARBA00023006"/>
    </source>
</evidence>
<dbReference type="GO" id="GO:0044804">
    <property type="term" value="P:nucleophagy"/>
    <property type="evidence" value="ECO:0007669"/>
    <property type="project" value="TreeGrafter"/>
</dbReference>
<feature type="compositionally biased region" description="Gly residues" evidence="9">
    <location>
        <begin position="152"/>
        <end position="162"/>
    </location>
</feature>
<dbReference type="GO" id="GO:0061723">
    <property type="term" value="P:glycophagy"/>
    <property type="evidence" value="ECO:0007669"/>
    <property type="project" value="TreeGrafter"/>
</dbReference>
<dbReference type="GO" id="GO:0000045">
    <property type="term" value="P:autophagosome assembly"/>
    <property type="evidence" value="ECO:0007669"/>
    <property type="project" value="TreeGrafter"/>
</dbReference>
<feature type="compositionally biased region" description="Low complexity" evidence="9">
    <location>
        <begin position="142"/>
        <end position="151"/>
    </location>
</feature>
<keyword evidence="4" id="KW-0813">Transport</keyword>
<sequence>MNVKHTLHTLFKSAVEKVAPPLSKSQFEEKRVLTPEEFVAAGDYLVHACPTWSWEGGDPKKRKSYLSAEKQFLVTRNVPCLRRATDVAGGSSYNPMSEFALPGEEGWVATHIQPTPGGAGTGPGGDADIPSMDDDEDSPLQAGPAAAAAGADAGGGGGGGGGGKEREKEKDGEGDIPDIGDLELNEGDDEAAAPSASAAGYLRAEEPADNIVRTRTYDLYITYDQYYQVPRFWLVGFDESRKPLLPHQGIGVMEDVSEEHARKTITLDPHPHLPGLSAASIHPCRHAETMKRLADKLVEGGRDFRVDLYLVLFLKFIASVVPTIQYDYTMAVGGD</sequence>
<dbReference type="InParanoid" id="D8U1M2"/>
<dbReference type="GO" id="GO:0000422">
    <property type="term" value="P:autophagy of mitochondrion"/>
    <property type="evidence" value="ECO:0007669"/>
    <property type="project" value="TreeGrafter"/>
</dbReference>
<evidence type="ECO:0000313" key="11">
    <source>
        <dbReference type="Proteomes" id="UP000001058"/>
    </source>
</evidence>
<dbReference type="GO" id="GO:0000407">
    <property type="term" value="C:phagophore assembly site"/>
    <property type="evidence" value="ECO:0007669"/>
    <property type="project" value="TreeGrafter"/>
</dbReference>
<evidence type="ECO:0000256" key="1">
    <source>
        <dbReference type="ARBA" id="ARBA00004496"/>
    </source>
</evidence>
<dbReference type="GO" id="GO:0015031">
    <property type="term" value="P:protein transport"/>
    <property type="evidence" value="ECO:0007669"/>
    <property type="project" value="UniProtKB-KW"/>
</dbReference>
<evidence type="ECO:0000256" key="9">
    <source>
        <dbReference type="SAM" id="MobiDB-lite"/>
    </source>
</evidence>
<evidence type="ECO:0000313" key="10">
    <source>
        <dbReference type="EMBL" id="EFJ46364.1"/>
    </source>
</evidence>
<dbReference type="Proteomes" id="UP000001058">
    <property type="component" value="Unassembled WGS sequence"/>
</dbReference>
<dbReference type="GO" id="GO:0019776">
    <property type="term" value="F:Atg8-family ligase activity"/>
    <property type="evidence" value="ECO:0007669"/>
    <property type="project" value="TreeGrafter"/>
</dbReference>
<accession>D8U1M2</accession>
<feature type="compositionally biased region" description="Basic and acidic residues" evidence="9">
    <location>
        <begin position="163"/>
        <end position="173"/>
    </location>
</feature>
<comment type="similarity">
    <text evidence="2">Belongs to the ATG3 family.</text>
</comment>
<keyword evidence="8" id="KW-0072">Autophagy</keyword>
<dbReference type="RefSeq" id="XP_002952517.1">
    <property type="nucleotide sequence ID" value="XM_002952471.1"/>
</dbReference>
<keyword evidence="7" id="KW-0653">Protein transport</keyword>
<evidence type="ECO:0000256" key="7">
    <source>
        <dbReference type="ARBA" id="ARBA00022927"/>
    </source>
</evidence>
<keyword evidence="5" id="KW-0963">Cytoplasm</keyword>
<proteinExistence type="inferred from homology"/>
<dbReference type="EMBL" id="GL378351">
    <property type="protein sequence ID" value="EFJ46364.1"/>
    <property type="molecule type" value="Genomic_DNA"/>
</dbReference>
<dbReference type="GO" id="GO:0005829">
    <property type="term" value="C:cytosol"/>
    <property type="evidence" value="ECO:0007669"/>
    <property type="project" value="TreeGrafter"/>
</dbReference>
<protein>
    <recommendedName>
        <fullName evidence="3">Autophagy-related protein 3</fullName>
    </recommendedName>
</protein>
<gene>
    <name evidence="10" type="primary">apg3</name>
    <name evidence="10" type="ORF">VOLCADRAFT_93228</name>
</gene>
<reference evidence="10 11" key="1">
    <citation type="journal article" date="2010" name="Science">
        <title>Genomic analysis of organismal complexity in the multicellular green alga Volvox carteri.</title>
        <authorList>
            <person name="Prochnik S.E."/>
            <person name="Umen J."/>
            <person name="Nedelcu A.M."/>
            <person name="Hallmann A."/>
            <person name="Miller S.M."/>
            <person name="Nishii I."/>
            <person name="Ferris P."/>
            <person name="Kuo A."/>
            <person name="Mitros T."/>
            <person name="Fritz-Laylin L.K."/>
            <person name="Hellsten U."/>
            <person name="Chapman J."/>
            <person name="Simakov O."/>
            <person name="Rensing S.A."/>
            <person name="Terry A."/>
            <person name="Pangilinan J."/>
            <person name="Kapitonov V."/>
            <person name="Jurka J."/>
            <person name="Salamov A."/>
            <person name="Shapiro H."/>
            <person name="Schmutz J."/>
            <person name="Grimwood J."/>
            <person name="Lindquist E."/>
            <person name="Lucas S."/>
            <person name="Grigoriev I.V."/>
            <person name="Schmitt R."/>
            <person name="Kirk D."/>
            <person name="Rokhsar D.S."/>
        </authorList>
    </citation>
    <scope>NUCLEOTIDE SEQUENCE [LARGE SCALE GENOMIC DNA]</scope>
    <source>
        <strain evidence="11">f. Nagariensis / Eve</strain>
    </source>
</reference>
<feature type="region of interest" description="Disordered" evidence="9">
    <location>
        <begin position="109"/>
        <end position="200"/>
    </location>
</feature>
<dbReference type="Gene3D" id="3.30.1460.50">
    <property type="match status" value="1"/>
</dbReference>
<organism evidence="11">
    <name type="scientific">Volvox carteri f. nagariensis</name>
    <dbReference type="NCBI Taxonomy" id="3068"/>
    <lineage>
        <taxon>Eukaryota</taxon>
        <taxon>Viridiplantae</taxon>
        <taxon>Chlorophyta</taxon>
        <taxon>core chlorophytes</taxon>
        <taxon>Chlorophyceae</taxon>
        <taxon>CS clade</taxon>
        <taxon>Chlamydomonadales</taxon>
        <taxon>Volvocaceae</taxon>
        <taxon>Volvox</taxon>
    </lineage>
</organism>
<name>D8U1M2_VOLCA</name>
<dbReference type="AlphaFoldDB" id="D8U1M2"/>
<dbReference type="OrthoDB" id="1584384at2759"/>
<dbReference type="InterPro" id="IPR007135">
    <property type="entry name" value="Atg3/Atg10"/>
</dbReference>
<keyword evidence="11" id="KW-1185">Reference proteome</keyword>
<evidence type="ECO:0000256" key="3">
    <source>
        <dbReference type="ARBA" id="ARBA00018067"/>
    </source>
</evidence>
<keyword evidence="6" id="KW-0833">Ubl conjugation pathway</keyword>
<comment type="subcellular location">
    <subcellularLocation>
        <location evidence="1">Cytoplasm</location>
    </subcellularLocation>
</comment>
<dbReference type="FunFam" id="3.30.1460.50:FF:000007">
    <property type="entry name" value="Autophagy-related protein 3"/>
    <property type="match status" value="1"/>
</dbReference>
<dbReference type="KEGG" id="vcn:VOLCADRAFT_93228"/>
<dbReference type="PANTHER" id="PTHR12866:SF2">
    <property type="entry name" value="UBIQUITIN-LIKE-CONJUGATING ENZYME ATG3"/>
    <property type="match status" value="1"/>
</dbReference>
<feature type="compositionally biased region" description="Acidic residues" evidence="9">
    <location>
        <begin position="174"/>
        <end position="191"/>
    </location>
</feature>
<evidence type="ECO:0000256" key="6">
    <source>
        <dbReference type="ARBA" id="ARBA00022786"/>
    </source>
</evidence>
<dbReference type="GeneID" id="9627481"/>
<dbReference type="PANTHER" id="PTHR12866">
    <property type="entry name" value="UBIQUITIN-LIKE-CONJUGATING ENZYME ATG3"/>
    <property type="match status" value="1"/>
</dbReference>